<dbReference type="GeneID" id="25278811"/>
<dbReference type="AlphaFoldDB" id="A0A072PFX6"/>
<feature type="region of interest" description="Disordered" evidence="1">
    <location>
        <begin position="414"/>
        <end position="437"/>
    </location>
</feature>
<dbReference type="RefSeq" id="XP_013261624.1">
    <property type="nucleotide sequence ID" value="XM_013406170.1"/>
</dbReference>
<proteinExistence type="predicted"/>
<dbReference type="VEuPathDB" id="FungiDB:A1O9_03877"/>
<evidence type="ECO:0000313" key="3">
    <source>
        <dbReference type="Proteomes" id="UP000027920"/>
    </source>
</evidence>
<dbReference type="Proteomes" id="UP000027920">
    <property type="component" value="Unassembled WGS sequence"/>
</dbReference>
<protein>
    <submittedName>
        <fullName evidence="2">Uncharacterized protein</fullName>
    </submittedName>
</protein>
<organism evidence="2 3">
    <name type="scientific">Exophiala aquamarina CBS 119918</name>
    <dbReference type="NCBI Taxonomy" id="1182545"/>
    <lineage>
        <taxon>Eukaryota</taxon>
        <taxon>Fungi</taxon>
        <taxon>Dikarya</taxon>
        <taxon>Ascomycota</taxon>
        <taxon>Pezizomycotina</taxon>
        <taxon>Eurotiomycetes</taxon>
        <taxon>Chaetothyriomycetidae</taxon>
        <taxon>Chaetothyriales</taxon>
        <taxon>Herpotrichiellaceae</taxon>
        <taxon>Exophiala</taxon>
    </lineage>
</organism>
<accession>A0A072PFX6</accession>
<dbReference type="OrthoDB" id="5958943at2759"/>
<name>A0A072PFX6_9EURO</name>
<evidence type="ECO:0000256" key="1">
    <source>
        <dbReference type="SAM" id="MobiDB-lite"/>
    </source>
</evidence>
<reference evidence="2 3" key="1">
    <citation type="submission" date="2013-03" db="EMBL/GenBank/DDBJ databases">
        <title>The Genome Sequence of Exophiala aquamarina CBS 119918.</title>
        <authorList>
            <consortium name="The Broad Institute Genomics Platform"/>
            <person name="Cuomo C."/>
            <person name="de Hoog S."/>
            <person name="Gorbushina A."/>
            <person name="Walker B."/>
            <person name="Young S.K."/>
            <person name="Zeng Q."/>
            <person name="Gargeya S."/>
            <person name="Fitzgerald M."/>
            <person name="Haas B."/>
            <person name="Abouelleil A."/>
            <person name="Allen A.W."/>
            <person name="Alvarado L."/>
            <person name="Arachchi H.M."/>
            <person name="Berlin A.M."/>
            <person name="Chapman S.B."/>
            <person name="Gainer-Dewar J."/>
            <person name="Goldberg J."/>
            <person name="Griggs A."/>
            <person name="Gujja S."/>
            <person name="Hansen M."/>
            <person name="Howarth C."/>
            <person name="Imamovic A."/>
            <person name="Ireland A."/>
            <person name="Larimer J."/>
            <person name="McCowan C."/>
            <person name="Murphy C."/>
            <person name="Pearson M."/>
            <person name="Poon T.W."/>
            <person name="Priest M."/>
            <person name="Roberts A."/>
            <person name="Saif S."/>
            <person name="Shea T."/>
            <person name="Sisk P."/>
            <person name="Sykes S."/>
            <person name="Wortman J."/>
            <person name="Nusbaum C."/>
            <person name="Birren B."/>
        </authorList>
    </citation>
    <scope>NUCLEOTIDE SEQUENCE [LARGE SCALE GENOMIC DNA]</scope>
    <source>
        <strain evidence="2 3">CBS 119918</strain>
    </source>
</reference>
<gene>
    <name evidence="2" type="ORF">A1O9_03877</name>
</gene>
<comment type="caution">
    <text evidence="2">The sequence shown here is derived from an EMBL/GenBank/DDBJ whole genome shotgun (WGS) entry which is preliminary data.</text>
</comment>
<sequence length="437" mass="48607">MPIENDDPGINALCAQTLLSQFHRLRPLTQHICDAPLAQSTRVSPLTYGTTQFTLKQLDEGVNQRYRHMQDSMLWLGILCDMSQSAIQKCPSVLLPGNSGDEKAWDFIRQRTDIFERSFGVLNNSLTPLPEDVVVVLLQHASACKTMYFGCINQFRDSLSQHNLDLISVLAKKVSDERKRFHGAFDQLLTKCARDFLTMTLECQMNYVLLVTHQSLGSLILADLLDAVVDLKLPLQSPGSIRLQACSAVVHTLSLVANYDQYSSEDLAYGSRLLHDPLPELMVEVLSEAGKAIYSLVNNCELSEQSARVMLAVLSSALRTLSQISKTAGYALLSFEHIERTCQFKLQSGSSTSRASTPWITSGKNPVWDGNIAHYFLHEMETGETFDSSSLEAIIQEHVSSDFRDFDSSSSFTHPTTSEGSMFSYHLSPDSSNSCDQ</sequence>
<dbReference type="EMBL" id="AMGV01000003">
    <property type="protein sequence ID" value="KEF59034.1"/>
    <property type="molecule type" value="Genomic_DNA"/>
</dbReference>
<evidence type="ECO:0000313" key="2">
    <source>
        <dbReference type="EMBL" id="KEF59034.1"/>
    </source>
</evidence>
<keyword evidence="3" id="KW-1185">Reference proteome</keyword>
<dbReference type="HOGENOM" id="CLU_023801_0_0_1"/>